<dbReference type="AlphaFoldDB" id="A0A5P2FZR8"/>
<feature type="signal peptide" evidence="1">
    <location>
        <begin position="1"/>
        <end position="19"/>
    </location>
</feature>
<evidence type="ECO:0000256" key="1">
    <source>
        <dbReference type="SAM" id="SignalP"/>
    </source>
</evidence>
<dbReference type="InterPro" id="IPR036249">
    <property type="entry name" value="Thioredoxin-like_sf"/>
</dbReference>
<feature type="chain" id="PRO_5024303959" evidence="1">
    <location>
        <begin position="20"/>
        <end position="168"/>
    </location>
</feature>
<evidence type="ECO:0000313" key="3">
    <source>
        <dbReference type="EMBL" id="QES89034.1"/>
    </source>
</evidence>
<evidence type="ECO:0000313" key="4">
    <source>
        <dbReference type="Proteomes" id="UP000292424"/>
    </source>
</evidence>
<dbReference type="Pfam" id="PF00085">
    <property type="entry name" value="Thioredoxin"/>
    <property type="match status" value="1"/>
</dbReference>
<dbReference type="SUPFAM" id="SSF52833">
    <property type="entry name" value="Thioredoxin-like"/>
    <property type="match status" value="1"/>
</dbReference>
<dbReference type="KEGG" id="arac:E0W69_010315"/>
<feature type="domain" description="Thioredoxin" evidence="2">
    <location>
        <begin position="28"/>
        <end position="168"/>
    </location>
</feature>
<dbReference type="EMBL" id="CP044016">
    <property type="protein sequence ID" value="QES89034.1"/>
    <property type="molecule type" value="Genomic_DNA"/>
</dbReference>
<sequence length="168" mass="19538">MKKLVLALVLILSAQLGFSQTYDSIAPYKKDKNMPTFQVLLTDSTWYSNTTNNHNQPTLIIYFNPDCDHCQHMAASFEKDMDAFKNVNLLWTTYLAPLDELKNFSHSYNLDKYPNVYFGKDPNYAIPAFFRVEYTPFVALYDKNNKLVHTWTLNVSADEIKFSLKNLK</sequence>
<dbReference type="InterPro" id="IPR013766">
    <property type="entry name" value="Thioredoxin_domain"/>
</dbReference>
<organism evidence="3 4">
    <name type="scientific">Rhizosphaericola mali</name>
    <dbReference type="NCBI Taxonomy" id="2545455"/>
    <lineage>
        <taxon>Bacteria</taxon>
        <taxon>Pseudomonadati</taxon>
        <taxon>Bacteroidota</taxon>
        <taxon>Chitinophagia</taxon>
        <taxon>Chitinophagales</taxon>
        <taxon>Chitinophagaceae</taxon>
        <taxon>Rhizosphaericola</taxon>
    </lineage>
</organism>
<proteinExistence type="predicted"/>
<keyword evidence="1" id="KW-0732">Signal</keyword>
<keyword evidence="4" id="KW-1185">Reference proteome</keyword>
<dbReference type="PROSITE" id="PS51352">
    <property type="entry name" value="THIOREDOXIN_2"/>
    <property type="match status" value="1"/>
</dbReference>
<accession>A0A5P2FZR8</accession>
<dbReference type="CDD" id="cd01659">
    <property type="entry name" value="TRX_superfamily"/>
    <property type="match status" value="1"/>
</dbReference>
<name>A0A5P2FZR8_9BACT</name>
<gene>
    <name evidence="3" type="ORF">E0W69_010315</name>
</gene>
<dbReference type="Proteomes" id="UP000292424">
    <property type="component" value="Chromosome"/>
</dbReference>
<dbReference type="RefSeq" id="WP_131329980.1">
    <property type="nucleotide sequence ID" value="NZ_CP044016.1"/>
</dbReference>
<dbReference type="OrthoDB" id="662072at2"/>
<protein>
    <submittedName>
        <fullName evidence="3">Redoxin domain-containing protein</fullName>
    </submittedName>
</protein>
<reference evidence="3 4" key="1">
    <citation type="submission" date="2019-09" db="EMBL/GenBank/DDBJ databases">
        <title>Complete genome sequence of Arachidicoccus sp. B3-10 isolated from apple orchard soil.</title>
        <authorList>
            <person name="Kim H.S."/>
            <person name="Han K.-I."/>
            <person name="Suh M.K."/>
            <person name="Lee K.C."/>
            <person name="Eom M.K."/>
            <person name="Kim J.-S."/>
            <person name="Kang S.W."/>
            <person name="Sin Y."/>
            <person name="Lee J.-S."/>
        </authorList>
    </citation>
    <scope>NUCLEOTIDE SEQUENCE [LARGE SCALE GENOMIC DNA]</scope>
    <source>
        <strain evidence="3 4">B3-10</strain>
    </source>
</reference>
<evidence type="ECO:0000259" key="2">
    <source>
        <dbReference type="PROSITE" id="PS51352"/>
    </source>
</evidence>
<dbReference type="Gene3D" id="3.40.30.10">
    <property type="entry name" value="Glutaredoxin"/>
    <property type="match status" value="1"/>
</dbReference>